<reference evidence="2" key="1">
    <citation type="journal article" date="2016" name="Ticks Tick Borne Dis.">
        <title>De novo assembly and annotation of the salivary gland transcriptome of Rhipicephalus appendiculatus male and female ticks during blood feeding.</title>
        <authorList>
            <person name="de Castro M.H."/>
            <person name="de Klerk D."/>
            <person name="Pienaar R."/>
            <person name="Latif A.A."/>
            <person name="Rees D.J."/>
            <person name="Mans B.J."/>
        </authorList>
    </citation>
    <scope>NUCLEOTIDE SEQUENCE</scope>
    <source>
        <tissue evidence="2">Salivary glands</tissue>
    </source>
</reference>
<sequence>MSSAMQGCTQVCFYICLCISFLLCAGDALADICIIRATKINRIARNCLFICHLHDIATFVGTYLPSLLTERLLIVNRPNFSYRLTSSSVHREVRYRMKANLKPCSGVQVFIEACHVLARLSILLFFLIEMLKLESQVSVP</sequence>
<keyword evidence="1" id="KW-0732">Signal</keyword>
<evidence type="ECO:0008006" key="3">
    <source>
        <dbReference type="Google" id="ProtNLM"/>
    </source>
</evidence>
<proteinExistence type="predicted"/>
<protein>
    <recommendedName>
        <fullName evidence="3">Secreted protein</fullName>
    </recommendedName>
</protein>
<evidence type="ECO:0000313" key="2">
    <source>
        <dbReference type="EMBL" id="JAP77001.1"/>
    </source>
</evidence>
<name>A0A131YGF6_RHIAP</name>
<feature type="signal peptide" evidence="1">
    <location>
        <begin position="1"/>
        <end position="30"/>
    </location>
</feature>
<evidence type="ECO:0000256" key="1">
    <source>
        <dbReference type="SAM" id="SignalP"/>
    </source>
</evidence>
<organism evidence="2">
    <name type="scientific">Rhipicephalus appendiculatus</name>
    <name type="common">Brown ear tick</name>
    <dbReference type="NCBI Taxonomy" id="34631"/>
    <lineage>
        <taxon>Eukaryota</taxon>
        <taxon>Metazoa</taxon>
        <taxon>Ecdysozoa</taxon>
        <taxon>Arthropoda</taxon>
        <taxon>Chelicerata</taxon>
        <taxon>Arachnida</taxon>
        <taxon>Acari</taxon>
        <taxon>Parasitiformes</taxon>
        <taxon>Ixodida</taxon>
        <taxon>Ixodoidea</taxon>
        <taxon>Ixodidae</taxon>
        <taxon>Rhipicephalinae</taxon>
        <taxon>Rhipicephalus</taxon>
        <taxon>Rhipicephalus</taxon>
    </lineage>
</organism>
<dbReference type="AlphaFoldDB" id="A0A131YGF6"/>
<feature type="chain" id="PRO_5007285039" description="Secreted protein" evidence="1">
    <location>
        <begin position="31"/>
        <end position="140"/>
    </location>
</feature>
<accession>A0A131YGF6</accession>
<dbReference type="EMBL" id="GEDV01011556">
    <property type="protein sequence ID" value="JAP77001.1"/>
    <property type="molecule type" value="Transcribed_RNA"/>
</dbReference>